<comment type="caution">
    <text evidence="1">The sequence shown here is derived from an EMBL/GenBank/DDBJ whole genome shotgun (WGS) entry which is preliminary data.</text>
</comment>
<sequence>MYSAPIMLLLDTSMTMDHHRIRQAVSDIYEKGFDTVCVEFRNNIYDEYDPQGKAAVQVVSEACTRLGLQFLMIMPMLGPNIVKEHPEARQSWAVEHTGQVVDKRFSIAIKRVHNVGFVHTDPRVRGVAKAFHIIRDASRRIIEATDITDRITFAIDMNIETTLAGAYEQDGEILVYARYDTDYMDFAYRGMHKSVDSFLEQYEGLPLDGYAIDEFGAGCRSSEDVYFVGSHFLAAFKAKYGYDLLDRIYLLKNEAVDACAGKVRYDYYQLTIDLTYDLQKYVKDRYTERFGENLFGGFHSTWWGEGNSGDLWAGNIDYFRLTDNLSGGFVDAQFDAERTMVSMTMLAESLAKYSSSGHAYNMCWDRNTTKEKLDYYQRLLAVRNVRWVGHAYGYVGPFGPGYPDHSTWADTKICLERQKTFQQFIGTAVSKPKLAMMYVWESVAFFNNEYMHYHRLSLKAVLDKMMQEHIEIDLIPTSEADLARYDMLIVLWPTMLPEAAWQSIQGYAAAGRRVIFIGPPAQCTVEGRDIRSEFEQLTGAQSVNPFAGKLYTGDYEYVEWDIWFAKSKIEMQMYPLTPIDGETTLIHDGDIIGVSKSNVEYFSFEMPLTSYFETLMATLTRARELDLPPNTISKVSCDGDNSVLSLTGRWEARINCSFTFRGNKITITDGVLVGIRLKGNRVVEIISDADCTIEVNGSKREYVTIG</sequence>
<proteinExistence type="predicted"/>
<protein>
    <recommendedName>
        <fullName evidence="3">Beta-galactosidase trimerisation domain-containing protein</fullName>
    </recommendedName>
</protein>
<dbReference type="Gene3D" id="3.40.50.880">
    <property type="match status" value="1"/>
</dbReference>
<dbReference type="InterPro" id="IPR029062">
    <property type="entry name" value="Class_I_gatase-like"/>
</dbReference>
<evidence type="ECO:0008006" key="3">
    <source>
        <dbReference type="Google" id="ProtNLM"/>
    </source>
</evidence>
<organism evidence="1 2">
    <name type="scientific">Paenibacillus lignilyticus</name>
    <dbReference type="NCBI Taxonomy" id="1172615"/>
    <lineage>
        <taxon>Bacteria</taxon>
        <taxon>Bacillati</taxon>
        <taxon>Bacillota</taxon>
        <taxon>Bacilli</taxon>
        <taxon>Bacillales</taxon>
        <taxon>Paenibacillaceae</taxon>
        <taxon>Paenibacillus</taxon>
    </lineage>
</organism>
<evidence type="ECO:0000313" key="2">
    <source>
        <dbReference type="Proteomes" id="UP000673394"/>
    </source>
</evidence>
<dbReference type="EMBL" id="JAGKSP010000001">
    <property type="protein sequence ID" value="MBP3961515.1"/>
    <property type="molecule type" value="Genomic_DNA"/>
</dbReference>
<reference evidence="1 2" key="1">
    <citation type="submission" date="2021-04" db="EMBL/GenBank/DDBJ databases">
        <title>Paenibacillus sp. DLE-14 whole genome sequence.</title>
        <authorList>
            <person name="Ham Y.J."/>
        </authorList>
    </citation>
    <scope>NUCLEOTIDE SEQUENCE [LARGE SCALE GENOMIC DNA]</scope>
    <source>
        <strain evidence="1 2">DLE-14</strain>
    </source>
</reference>
<evidence type="ECO:0000313" key="1">
    <source>
        <dbReference type="EMBL" id="MBP3961515.1"/>
    </source>
</evidence>
<gene>
    <name evidence="1" type="ORF">I8J30_02245</name>
</gene>
<dbReference type="CDD" id="cd03143">
    <property type="entry name" value="A4_beta-galactosidase_middle_domain"/>
    <property type="match status" value="1"/>
</dbReference>
<dbReference type="RefSeq" id="WP_210654998.1">
    <property type="nucleotide sequence ID" value="NZ_JAGKSP010000001.1"/>
</dbReference>
<dbReference type="Proteomes" id="UP000673394">
    <property type="component" value="Unassembled WGS sequence"/>
</dbReference>
<name>A0ABS5C6P0_9BACL</name>
<accession>A0ABS5C6P0</accession>
<keyword evidence="2" id="KW-1185">Reference proteome</keyword>